<keyword evidence="2 4" id="KW-0808">Transferase</keyword>
<name>A0A3E3K229_9FIRM</name>
<dbReference type="GeneID" id="97192161"/>
<evidence type="ECO:0000259" key="3">
    <source>
        <dbReference type="Pfam" id="PF00535"/>
    </source>
</evidence>
<dbReference type="GO" id="GO:0016757">
    <property type="term" value="F:glycosyltransferase activity"/>
    <property type="evidence" value="ECO:0007669"/>
    <property type="project" value="UniProtKB-KW"/>
</dbReference>
<dbReference type="EMBL" id="QVLX01000004">
    <property type="protein sequence ID" value="RGE87001.1"/>
    <property type="molecule type" value="Genomic_DNA"/>
</dbReference>
<sequence>MEENKIKVSVIMPVYKVEEYVGKAIESIQAQTLKDWEFLIVDDGTPDKSGEICDAYAAEDERIHVIHKENGGAPSARNTAIEIAKGEYMYFMDSDDWAEPTMLEDMYKLAKRDNAQLVVAGFFIDTYYDKEHYVTDDYVVEDAVYPDKESFRRNAYKLFDKNLLYTPWNKLFESRYIMENNLRFPETFWDDFPFNVSIVRNVERVTVTHKQYYHFLRARSESETAAYRPGMYEKREEEHGWMMDLYKEWHVGDAKSKEMIARRYVERFIGCVENVTNPKCEMTNQEKRAEIKKMLANPRVGKMVKVARPRSFYMKVMLLPVRWKSTWLTYLEAKVITFVKTKNTKLFTKLKAGR</sequence>
<reference evidence="4 5" key="1">
    <citation type="submission" date="2018-08" db="EMBL/GenBank/DDBJ databases">
        <title>A genome reference for cultivated species of the human gut microbiota.</title>
        <authorList>
            <person name="Zou Y."/>
            <person name="Xue W."/>
            <person name="Luo G."/>
        </authorList>
    </citation>
    <scope>NUCLEOTIDE SEQUENCE [LARGE SCALE GENOMIC DNA]</scope>
    <source>
        <strain evidence="4 5">AF37-2AT</strain>
    </source>
</reference>
<organism evidence="4 5">
    <name type="scientific">Sellimonas intestinalis</name>
    <dbReference type="NCBI Taxonomy" id="1653434"/>
    <lineage>
        <taxon>Bacteria</taxon>
        <taxon>Bacillati</taxon>
        <taxon>Bacillota</taxon>
        <taxon>Clostridia</taxon>
        <taxon>Lachnospirales</taxon>
        <taxon>Lachnospiraceae</taxon>
        <taxon>Sellimonas</taxon>
    </lineage>
</organism>
<dbReference type="Proteomes" id="UP000261080">
    <property type="component" value="Unassembled WGS sequence"/>
</dbReference>
<dbReference type="CDD" id="cd00761">
    <property type="entry name" value="Glyco_tranf_GTA_type"/>
    <property type="match status" value="1"/>
</dbReference>
<dbReference type="PANTHER" id="PTHR22916">
    <property type="entry name" value="GLYCOSYLTRANSFERASE"/>
    <property type="match status" value="1"/>
</dbReference>
<accession>A0A3E3K229</accession>
<protein>
    <submittedName>
        <fullName evidence="4">Glycosyltransferase family 2 protein</fullName>
    </submittedName>
</protein>
<dbReference type="PANTHER" id="PTHR22916:SF51">
    <property type="entry name" value="GLYCOSYLTRANSFERASE EPSH-RELATED"/>
    <property type="match status" value="1"/>
</dbReference>
<feature type="domain" description="Glycosyltransferase 2-like" evidence="3">
    <location>
        <begin position="9"/>
        <end position="145"/>
    </location>
</feature>
<dbReference type="AlphaFoldDB" id="A0A3E3K229"/>
<evidence type="ECO:0000256" key="2">
    <source>
        <dbReference type="ARBA" id="ARBA00022679"/>
    </source>
</evidence>
<comment type="caution">
    <text evidence="4">The sequence shown here is derived from an EMBL/GenBank/DDBJ whole genome shotgun (WGS) entry which is preliminary data.</text>
</comment>
<evidence type="ECO:0000256" key="1">
    <source>
        <dbReference type="ARBA" id="ARBA00022676"/>
    </source>
</evidence>
<dbReference type="Pfam" id="PF00535">
    <property type="entry name" value="Glycos_transf_2"/>
    <property type="match status" value="1"/>
</dbReference>
<gene>
    <name evidence="4" type="ORF">DW016_08645</name>
</gene>
<keyword evidence="5" id="KW-1185">Reference proteome</keyword>
<dbReference type="SUPFAM" id="SSF53448">
    <property type="entry name" value="Nucleotide-diphospho-sugar transferases"/>
    <property type="match status" value="1"/>
</dbReference>
<evidence type="ECO:0000313" key="4">
    <source>
        <dbReference type="EMBL" id="RGE87001.1"/>
    </source>
</evidence>
<evidence type="ECO:0000313" key="5">
    <source>
        <dbReference type="Proteomes" id="UP000261080"/>
    </source>
</evidence>
<dbReference type="InterPro" id="IPR001173">
    <property type="entry name" value="Glyco_trans_2-like"/>
</dbReference>
<proteinExistence type="predicted"/>
<keyword evidence="1" id="KW-0328">Glycosyltransferase</keyword>
<dbReference type="OrthoDB" id="3189257at2"/>
<dbReference type="Gene3D" id="3.90.550.10">
    <property type="entry name" value="Spore Coat Polysaccharide Biosynthesis Protein SpsA, Chain A"/>
    <property type="match status" value="1"/>
</dbReference>
<dbReference type="RefSeq" id="WP_024732087.1">
    <property type="nucleotide sequence ID" value="NZ_BAABYU010000001.1"/>
</dbReference>
<dbReference type="InterPro" id="IPR029044">
    <property type="entry name" value="Nucleotide-diphossugar_trans"/>
</dbReference>